<reference evidence="1" key="1">
    <citation type="submission" date="2021-02" db="EMBL/GenBank/DDBJ databases">
        <authorList>
            <person name="Dougan E. K."/>
            <person name="Rhodes N."/>
            <person name="Thang M."/>
            <person name="Chan C."/>
        </authorList>
    </citation>
    <scope>NUCLEOTIDE SEQUENCE</scope>
</reference>
<protein>
    <submittedName>
        <fullName evidence="1">Uncharacterized protein</fullName>
    </submittedName>
</protein>
<evidence type="ECO:0000313" key="2">
    <source>
        <dbReference type="Proteomes" id="UP000604046"/>
    </source>
</evidence>
<dbReference type="EMBL" id="CAJNDS010001336">
    <property type="protein sequence ID" value="CAE7255953.1"/>
    <property type="molecule type" value="Genomic_DNA"/>
</dbReference>
<dbReference type="InterPro" id="IPR052299">
    <property type="entry name" value="CEP76"/>
</dbReference>
<proteinExistence type="predicted"/>
<dbReference type="PANTHER" id="PTHR46436:SF2">
    <property type="entry name" value="CHROMOSOME UNDETERMINED SCAFFOLD_119, WHOLE GENOME SHOTGUN SEQUENCE"/>
    <property type="match status" value="1"/>
</dbReference>
<name>A0A812M636_9DINO</name>
<dbReference type="AlphaFoldDB" id="A0A812M636"/>
<accession>A0A812M636</accession>
<keyword evidence="2" id="KW-1185">Reference proteome</keyword>
<dbReference type="Proteomes" id="UP000604046">
    <property type="component" value="Unassembled WGS sequence"/>
</dbReference>
<gene>
    <name evidence="1" type="ORF">SNAT2548_LOCUS13088</name>
</gene>
<evidence type="ECO:0000313" key="1">
    <source>
        <dbReference type="EMBL" id="CAE7255953.1"/>
    </source>
</evidence>
<dbReference type="PANTHER" id="PTHR46436">
    <property type="entry name" value="CENTROSOMAL PROTEIN OF 76 KDA"/>
    <property type="match status" value="1"/>
</dbReference>
<dbReference type="OrthoDB" id="67700at2759"/>
<organism evidence="1 2">
    <name type="scientific">Symbiodinium natans</name>
    <dbReference type="NCBI Taxonomy" id="878477"/>
    <lineage>
        <taxon>Eukaryota</taxon>
        <taxon>Sar</taxon>
        <taxon>Alveolata</taxon>
        <taxon>Dinophyceae</taxon>
        <taxon>Suessiales</taxon>
        <taxon>Symbiodiniaceae</taxon>
        <taxon>Symbiodinium</taxon>
    </lineage>
</organism>
<comment type="caution">
    <text evidence="1">The sequence shown here is derived from an EMBL/GenBank/DDBJ whole genome shotgun (WGS) entry which is preliminary data.</text>
</comment>
<sequence>MAAVLLQNRILLCEHAEQLRLKTEPKKVDNVPAEELIQHFAGTQELWTTIPLTVQIRIVFRLEMAGARHLLCYRCAESVFNDLDELEAMDMDVREKFDFEAYNSYLDSSINDSITVLPYKTVEVVFNNINMWMNIQHPDPRYIFWDLQNKDYWHAFAPKVAGLRPCFSACRFPMAGRDEGWCQQQRRELLQELRKVVQMQRAHKNLGTRWVTSPHLLRFLEAGLRIRAELDMEGHVIFDDEEDGKGEETSRVLELRKNLSDWERALEAKTPLEYKLSGMPMHFNYLDFDEIADKVVDLCPFLLTRDKSAQFAVACHLVPLPGEVPSGAGYRFVGFGCE</sequence>